<proteinExistence type="predicted"/>
<dbReference type="SUPFAM" id="SSF52980">
    <property type="entry name" value="Restriction endonuclease-like"/>
    <property type="match status" value="1"/>
</dbReference>
<keyword evidence="3" id="KW-1185">Reference proteome</keyword>
<dbReference type="Proteomes" id="UP001596135">
    <property type="component" value="Unassembled WGS sequence"/>
</dbReference>
<dbReference type="Pfam" id="PF04480">
    <property type="entry name" value="DUF559"/>
    <property type="match status" value="1"/>
</dbReference>
<sequence>MNQSWPEVPFTRADLVELGRTPADLRRGRRRGEIRQVVVGVWVAASAPDTLDLRAKAVARAVPPHHVVTDRTAAWLHEVDVHVRAEHVAGPPIETCALRGNEPTVRAGTDGRTRDLAPRDVMELDGVLATTPLRTLLDLGCHLRRREAYAAMNALARGHRLSVDDVLREIPRFRGRRGVIQLRELATLLDPSIESQRESWLLITIHDAGLPLPEPQYWIVIDGVPTYRLDFAYPWLRVCVEYDGRDAHDGREAYDEERRGWLRRHGWTVIVVRDGDFTGEALDRWLRELRAALVPAYSNRRW</sequence>
<dbReference type="InterPro" id="IPR011335">
    <property type="entry name" value="Restrct_endonuc-II-like"/>
</dbReference>
<dbReference type="EMBL" id="JBHSRJ010000004">
    <property type="protein sequence ID" value="MFC6042811.1"/>
    <property type="molecule type" value="Genomic_DNA"/>
</dbReference>
<organism evidence="2 3">
    <name type="scientific">Nocardioides hankookensis</name>
    <dbReference type="NCBI Taxonomy" id="443157"/>
    <lineage>
        <taxon>Bacteria</taxon>
        <taxon>Bacillati</taxon>
        <taxon>Actinomycetota</taxon>
        <taxon>Actinomycetes</taxon>
        <taxon>Propionibacteriales</taxon>
        <taxon>Nocardioidaceae</taxon>
        <taxon>Nocardioides</taxon>
    </lineage>
</organism>
<reference evidence="3" key="1">
    <citation type="journal article" date="2019" name="Int. J. Syst. Evol. Microbiol.">
        <title>The Global Catalogue of Microorganisms (GCM) 10K type strain sequencing project: providing services to taxonomists for standard genome sequencing and annotation.</title>
        <authorList>
            <consortium name="The Broad Institute Genomics Platform"/>
            <consortium name="The Broad Institute Genome Sequencing Center for Infectious Disease"/>
            <person name="Wu L."/>
            <person name="Ma J."/>
        </authorList>
    </citation>
    <scope>NUCLEOTIDE SEQUENCE [LARGE SCALE GENOMIC DNA]</scope>
    <source>
        <strain evidence="3">CCUG 54522</strain>
    </source>
</reference>
<dbReference type="Gene3D" id="3.40.960.10">
    <property type="entry name" value="VSR Endonuclease"/>
    <property type="match status" value="1"/>
</dbReference>
<evidence type="ECO:0000259" key="1">
    <source>
        <dbReference type="Pfam" id="PF04480"/>
    </source>
</evidence>
<feature type="domain" description="DUF559" evidence="1">
    <location>
        <begin position="226"/>
        <end position="274"/>
    </location>
</feature>
<evidence type="ECO:0000313" key="2">
    <source>
        <dbReference type="EMBL" id="MFC6042811.1"/>
    </source>
</evidence>
<name>A0ABW1LFT3_9ACTN</name>
<gene>
    <name evidence="2" type="ORF">ACFPYL_06990</name>
</gene>
<dbReference type="InterPro" id="IPR007569">
    <property type="entry name" value="DUF559"/>
</dbReference>
<evidence type="ECO:0000313" key="3">
    <source>
        <dbReference type="Proteomes" id="UP001596135"/>
    </source>
</evidence>
<dbReference type="RefSeq" id="WP_379152201.1">
    <property type="nucleotide sequence ID" value="NZ_JBHSRJ010000004.1"/>
</dbReference>
<accession>A0ABW1LFT3</accession>
<comment type="caution">
    <text evidence="2">The sequence shown here is derived from an EMBL/GenBank/DDBJ whole genome shotgun (WGS) entry which is preliminary data.</text>
</comment>
<protein>
    <submittedName>
        <fullName evidence="2">DUF559 domain-containing protein</fullName>
    </submittedName>
</protein>